<dbReference type="PROSITE" id="PS50943">
    <property type="entry name" value="HTH_CROC1"/>
    <property type="match status" value="1"/>
</dbReference>
<keyword evidence="4" id="KW-1185">Reference proteome</keyword>
<dbReference type="InterPro" id="IPR010982">
    <property type="entry name" value="Lambda_DNA-bd_dom_sf"/>
</dbReference>
<organism evidence="3 4">
    <name type="scientific">Acinetobacter pragensis</name>
    <dbReference type="NCBI Taxonomy" id="1806892"/>
    <lineage>
        <taxon>Bacteria</taxon>
        <taxon>Pseudomonadati</taxon>
        <taxon>Pseudomonadota</taxon>
        <taxon>Gammaproteobacteria</taxon>
        <taxon>Moraxellales</taxon>
        <taxon>Moraxellaceae</taxon>
        <taxon>Acinetobacter</taxon>
    </lineage>
</organism>
<protein>
    <submittedName>
        <fullName evidence="3">Transcriptional regulator</fullName>
    </submittedName>
</protein>
<reference evidence="3 4" key="1">
    <citation type="submission" date="2016-03" db="EMBL/GenBank/DDBJ databases">
        <title>Acinetobacter genomospecies 28 strain ANC 4149.</title>
        <authorList>
            <person name="Radolfova-Krizova L."/>
            <person name="Nemec A."/>
        </authorList>
    </citation>
    <scope>NUCLEOTIDE SEQUENCE [LARGE SCALE GENOMIC DNA]</scope>
    <source>
        <strain evidence="3 4">ANC 4149</strain>
    </source>
</reference>
<evidence type="ECO:0000313" key="3">
    <source>
        <dbReference type="EMBL" id="KYQ73222.1"/>
    </source>
</evidence>
<dbReference type="Proteomes" id="UP000076276">
    <property type="component" value="Unassembled WGS sequence"/>
</dbReference>
<gene>
    <name evidence="3" type="ORF">AZH43_07295</name>
</gene>
<dbReference type="PANTHER" id="PTHR46558">
    <property type="entry name" value="TRACRIPTIONAL REGULATORY PROTEIN-RELATED-RELATED"/>
    <property type="match status" value="1"/>
</dbReference>
<sequence length="235" mass="26454">MAKHTNLETRAMIGRKLALARERSGMLQHEVAIELFGVEQKNRISEMENGKTLPDAELLQVMCSLYHVSVDWVLGFTINPELNETESVAGVLFNSVGDLLSENLNALTFQLSLLCSNHISSFPKSLSLQLLEHSKIVVNEYLSLNHLDQANDAQFKQSIMDLIQTVKACEKDRAIQFNSIAKGMEDIFERDENDVQEKILLDLKKSKKSRFTQTTLKKGSGEDKQLDFLAGEGLR</sequence>
<dbReference type="OrthoDB" id="6693274at2"/>
<evidence type="ECO:0000313" key="4">
    <source>
        <dbReference type="Proteomes" id="UP000076276"/>
    </source>
</evidence>
<dbReference type="Gene3D" id="1.10.260.40">
    <property type="entry name" value="lambda repressor-like DNA-binding domains"/>
    <property type="match status" value="1"/>
</dbReference>
<dbReference type="SUPFAM" id="SSF47413">
    <property type="entry name" value="lambda repressor-like DNA-binding domains"/>
    <property type="match status" value="1"/>
</dbReference>
<dbReference type="EMBL" id="LUAW01000011">
    <property type="protein sequence ID" value="KYQ73222.1"/>
    <property type="molecule type" value="Genomic_DNA"/>
</dbReference>
<dbReference type="AlphaFoldDB" id="A0A151Y594"/>
<dbReference type="GO" id="GO:0003677">
    <property type="term" value="F:DNA binding"/>
    <property type="evidence" value="ECO:0007669"/>
    <property type="project" value="UniProtKB-KW"/>
</dbReference>
<dbReference type="InterPro" id="IPR001387">
    <property type="entry name" value="Cro/C1-type_HTH"/>
</dbReference>
<dbReference type="RefSeq" id="WP_067666547.1">
    <property type="nucleotide sequence ID" value="NZ_CBCSIK010000008.1"/>
</dbReference>
<name>A0A151Y594_9GAMM</name>
<dbReference type="SMART" id="SM00530">
    <property type="entry name" value="HTH_XRE"/>
    <property type="match status" value="1"/>
</dbReference>
<comment type="caution">
    <text evidence="3">The sequence shown here is derived from an EMBL/GenBank/DDBJ whole genome shotgun (WGS) entry which is preliminary data.</text>
</comment>
<dbReference type="PANTHER" id="PTHR46558:SF11">
    <property type="entry name" value="HTH-TYPE TRANSCRIPTIONAL REGULATOR XRE"/>
    <property type="match status" value="1"/>
</dbReference>
<evidence type="ECO:0000259" key="2">
    <source>
        <dbReference type="PROSITE" id="PS50943"/>
    </source>
</evidence>
<dbReference type="CDD" id="cd00093">
    <property type="entry name" value="HTH_XRE"/>
    <property type="match status" value="1"/>
</dbReference>
<dbReference type="STRING" id="1806892.AZH43_07295"/>
<accession>A0A151Y594</accession>
<feature type="domain" description="HTH cro/C1-type" evidence="2">
    <location>
        <begin position="17"/>
        <end position="73"/>
    </location>
</feature>
<proteinExistence type="predicted"/>
<keyword evidence="1" id="KW-0238">DNA-binding</keyword>
<dbReference type="Pfam" id="PF13560">
    <property type="entry name" value="HTH_31"/>
    <property type="match status" value="1"/>
</dbReference>
<evidence type="ECO:0000256" key="1">
    <source>
        <dbReference type="ARBA" id="ARBA00023125"/>
    </source>
</evidence>